<keyword evidence="11 12" id="KW-0408">Iron</keyword>
<comment type="function">
    <text evidence="3 12">Catalyzes the oxidative ring opening of 3-hydroxyanthranilate to 2-amino-3-carboxymuconate semialdehyde, which spontaneously cyclizes to quinolinate.</text>
</comment>
<dbReference type="GO" id="GO:0006228">
    <property type="term" value="P:UTP biosynthetic process"/>
    <property type="evidence" value="ECO:0007669"/>
    <property type="project" value="InterPro"/>
</dbReference>
<dbReference type="InterPro" id="IPR014710">
    <property type="entry name" value="RmlC-like_jellyroll"/>
</dbReference>
<dbReference type="UniPathway" id="UPA00253">
    <property type="reaction ID" value="UER00330"/>
</dbReference>
<dbReference type="SUPFAM" id="SSF54919">
    <property type="entry name" value="Nucleoside diphosphate kinase, NDK"/>
    <property type="match status" value="1"/>
</dbReference>
<comment type="caution">
    <text evidence="12 13">Lacks conserved residue(s) required for the propagation of feature annotation.</text>
</comment>
<evidence type="ECO:0000256" key="7">
    <source>
        <dbReference type="ARBA" id="ARBA00022723"/>
    </source>
</evidence>
<dbReference type="GO" id="GO:0006569">
    <property type="term" value="P:L-tryptophan catabolic process"/>
    <property type="evidence" value="ECO:0007669"/>
    <property type="project" value="UniProtKB-UniRule"/>
</dbReference>
<keyword evidence="10 12" id="KW-0560">Oxidoreductase</keyword>
<feature type="binding site" evidence="12">
    <location>
        <position position="49"/>
    </location>
    <ligand>
        <name>Fe cation</name>
        <dbReference type="ChEBI" id="CHEBI:24875"/>
        <note>catalytic</note>
    </ligand>
</feature>
<evidence type="ECO:0000256" key="12">
    <source>
        <dbReference type="HAMAP-Rule" id="MF_03019"/>
    </source>
</evidence>
<keyword evidence="7 12" id="KW-0479">Metal-binding</keyword>
<dbReference type="InterPro" id="IPR001564">
    <property type="entry name" value="Nucleoside_diP_kinase"/>
</dbReference>
<dbReference type="InterPro" id="IPR023005">
    <property type="entry name" value="Nucleoside_diP_kinase_AS"/>
</dbReference>
<evidence type="ECO:0000259" key="16">
    <source>
        <dbReference type="SMART" id="SM00562"/>
    </source>
</evidence>
<dbReference type="PROSITE" id="PS00469">
    <property type="entry name" value="NDPK"/>
    <property type="match status" value="1"/>
</dbReference>
<feature type="binding site" evidence="12">
    <location>
        <position position="93"/>
    </location>
    <ligand>
        <name>Fe cation</name>
        <dbReference type="ChEBI" id="CHEBI:24875"/>
        <note>catalytic</note>
    </ligand>
</feature>
<evidence type="ECO:0000256" key="1">
    <source>
        <dbReference type="ARBA" id="ARBA00001946"/>
    </source>
</evidence>
<reference evidence="17 18" key="1">
    <citation type="submission" date="2020-12" db="EMBL/GenBank/DDBJ databases">
        <title>Metabolic potential, ecology and presence of endohyphal bacteria is reflected in genomic diversity of Mucoromycotina.</title>
        <authorList>
            <person name="Muszewska A."/>
            <person name="Okrasinska A."/>
            <person name="Steczkiewicz K."/>
            <person name="Drgas O."/>
            <person name="Orlowska M."/>
            <person name="Perlinska-Lenart U."/>
            <person name="Aleksandrzak-Piekarczyk T."/>
            <person name="Szatraj K."/>
            <person name="Zielenkiewicz U."/>
            <person name="Pilsyk S."/>
            <person name="Malc E."/>
            <person name="Mieczkowski P."/>
            <person name="Kruszewska J.S."/>
            <person name="Biernat P."/>
            <person name="Pawlowska J."/>
        </authorList>
    </citation>
    <scope>NUCLEOTIDE SEQUENCE [LARGE SCALE GENOMIC DNA]</scope>
    <source>
        <strain evidence="17 18">CBS 142.35</strain>
    </source>
</reference>
<feature type="binding site" evidence="12">
    <location>
        <position position="107"/>
    </location>
    <ligand>
        <name>substrate</name>
    </ligand>
</feature>
<dbReference type="GO" id="GO:0005737">
    <property type="term" value="C:cytoplasm"/>
    <property type="evidence" value="ECO:0007669"/>
    <property type="project" value="UniProtKB-SubCell"/>
</dbReference>
<dbReference type="InterPro" id="IPR010329">
    <property type="entry name" value="3hydroanth_dOase"/>
</dbReference>
<dbReference type="EMBL" id="JAEPRB010000015">
    <property type="protein sequence ID" value="KAG2226561.1"/>
    <property type="molecule type" value="Genomic_DNA"/>
</dbReference>
<feature type="binding site" evidence="12">
    <location>
        <position position="45"/>
    </location>
    <ligand>
        <name>O2</name>
        <dbReference type="ChEBI" id="CHEBI:15379"/>
    </ligand>
</feature>
<dbReference type="CDD" id="cd04413">
    <property type="entry name" value="NDPk_I"/>
    <property type="match status" value="1"/>
</dbReference>
<dbReference type="InterPro" id="IPR034907">
    <property type="entry name" value="NDK-like_dom"/>
</dbReference>
<dbReference type="GO" id="GO:0004550">
    <property type="term" value="F:nucleoside diphosphate kinase activity"/>
    <property type="evidence" value="ECO:0007669"/>
    <property type="project" value="UniProtKB-EC"/>
</dbReference>
<comment type="subcellular location">
    <subcellularLocation>
        <location evidence="12">Cytoplasm</location>
    </subcellularLocation>
</comment>
<comment type="catalytic activity">
    <reaction evidence="12">
        <text>3-hydroxyanthranilate + O2 = (2Z,4Z)-2-amino-3-carboxymuconate 6-semialdehyde</text>
        <dbReference type="Rhea" id="RHEA:17953"/>
        <dbReference type="ChEBI" id="CHEBI:15379"/>
        <dbReference type="ChEBI" id="CHEBI:36559"/>
        <dbReference type="ChEBI" id="CHEBI:77612"/>
        <dbReference type="EC" id="1.13.11.6"/>
    </reaction>
</comment>
<evidence type="ECO:0000256" key="8">
    <source>
        <dbReference type="ARBA" id="ARBA00022777"/>
    </source>
</evidence>
<evidence type="ECO:0000256" key="3">
    <source>
        <dbReference type="ARBA" id="ARBA00002752"/>
    </source>
</evidence>
<comment type="pathway">
    <text evidence="12">Cofactor biosynthesis; NAD(+) biosynthesis; quinolinate from L-kynurenine: step 3/3.</text>
</comment>
<dbReference type="Pfam" id="PF00334">
    <property type="entry name" value="NDK"/>
    <property type="match status" value="1"/>
</dbReference>
<feature type="domain" description="Nucleoside diphosphate kinase-like" evidence="16">
    <location>
        <begin position="188"/>
        <end position="312"/>
    </location>
</feature>
<keyword evidence="8 15" id="KW-0418">Kinase</keyword>
<dbReference type="Proteomes" id="UP000646827">
    <property type="component" value="Unassembled WGS sequence"/>
</dbReference>
<dbReference type="InterPro" id="IPR036850">
    <property type="entry name" value="NDK-like_dom_sf"/>
</dbReference>
<dbReference type="GO" id="GO:0000334">
    <property type="term" value="F:3-hydroxyanthranilate 3,4-dioxygenase activity"/>
    <property type="evidence" value="ECO:0007669"/>
    <property type="project" value="UniProtKB-UniRule"/>
</dbReference>
<keyword evidence="18" id="KW-1185">Reference proteome</keyword>
<dbReference type="PRINTS" id="PR01243">
    <property type="entry name" value="NUCDPKINASE"/>
</dbReference>
<feature type="binding site" evidence="12">
    <location>
        <position position="55"/>
    </location>
    <ligand>
        <name>substrate</name>
    </ligand>
</feature>
<sequence length="326" mass="37142">MLLPPINFTKWLAENKDKLQPPVNNYLLFRGDDTIVMVVGGPNKRTDYHINETEEWFYQIKGELIIKVVDNGVFRDIHVGEGDMFLLPANTPHNPVRFADTVGIVIERVRSPHHIDTLRWYCENTECREIVYQDSLHCTDLGTQLKPIIELFASNEKLRTCKKFSSFLHPQFKTSWNVLTLWSSLTVSVQRGLVGEIIKRFEQRGYQLMALELLHPTKEHLEEHYKDLAGKPFFAGLIQYMLTGPVVGMVWAGKEAVKIGRKMLGETNPLASLPGSIRGDFAIDVGRNICHGSDSVESAEHEIALWFPRGVPAYERSISVHGLIYE</sequence>
<comment type="caution">
    <text evidence="17">The sequence shown here is derived from an EMBL/GenBank/DDBJ whole genome shotgun (WGS) entry which is preliminary data.</text>
</comment>
<keyword evidence="6 15" id="KW-0808">Transferase</keyword>
<evidence type="ECO:0000256" key="14">
    <source>
        <dbReference type="RuleBase" id="RU004011"/>
    </source>
</evidence>
<proteinExistence type="inferred from homology"/>
<dbReference type="GO" id="GO:0043420">
    <property type="term" value="P:anthranilate metabolic process"/>
    <property type="evidence" value="ECO:0007669"/>
    <property type="project" value="UniProtKB-UniRule"/>
</dbReference>
<evidence type="ECO:0000256" key="15">
    <source>
        <dbReference type="RuleBase" id="RU004013"/>
    </source>
</evidence>
<dbReference type="OrthoDB" id="204928at2759"/>
<dbReference type="SMART" id="SM00562">
    <property type="entry name" value="NDK"/>
    <property type="match status" value="1"/>
</dbReference>
<organism evidence="17 18">
    <name type="scientific">Circinella minor</name>
    <dbReference type="NCBI Taxonomy" id="1195481"/>
    <lineage>
        <taxon>Eukaryota</taxon>
        <taxon>Fungi</taxon>
        <taxon>Fungi incertae sedis</taxon>
        <taxon>Mucoromycota</taxon>
        <taxon>Mucoromycotina</taxon>
        <taxon>Mucoromycetes</taxon>
        <taxon>Mucorales</taxon>
        <taxon>Lichtheimiaceae</taxon>
        <taxon>Circinella</taxon>
    </lineage>
</organism>
<comment type="cofactor">
    <cofactor evidence="2 12">
        <name>Fe(2+)</name>
        <dbReference type="ChEBI" id="CHEBI:29033"/>
    </cofactor>
</comment>
<evidence type="ECO:0000313" key="18">
    <source>
        <dbReference type="Proteomes" id="UP000646827"/>
    </source>
</evidence>
<dbReference type="PROSITE" id="PS51374">
    <property type="entry name" value="NDPK_LIKE"/>
    <property type="match status" value="1"/>
</dbReference>
<dbReference type="CDD" id="cd06123">
    <property type="entry name" value="cupin_HAO"/>
    <property type="match status" value="1"/>
</dbReference>
<dbReference type="PANTHER" id="PTHR15497:SF1">
    <property type="entry name" value="3-HYDROXYANTHRANILATE 3,4-DIOXYGENASE"/>
    <property type="match status" value="1"/>
</dbReference>
<evidence type="ECO:0000313" key="17">
    <source>
        <dbReference type="EMBL" id="KAG2226561.1"/>
    </source>
</evidence>
<feature type="binding site" evidence="12">
    <location>
        <position position="55"/>
    </location>
    <ligand>
        <name>Fe cation</name>
        <dbReference type="ChEBI" id="CHEBI:24875"/>
        <note>catalytic</note>
    </ligand>
</feature>
<evidence type="ECO:0000256" key="13">
    <source>
        <dbReference type="PROSITE-ProRule" id="PRU00706"/>
    </source>
</evidence>
<comment type="similarity">
    <text evidence="12">Belongs to the 3-HAO family.</text>
</comment>
<dbReference type="Gene3D" id="2.60.120.10">
    <property type="entry name" value="Jelly Rolls"/>
    <property type="match status" value="1"/>
</dbReference>
<keyword evidence="5 12" id="KW-0662">Pyridine nucleotide biosynthesis</keyword>
<dbReference type="GO" id="GO:0006183">
    <property type="term" value="P:GTP biosynthetic process"/>
    <property type="evidence" value="ECO:0007669"/>
    <property type="project" value="InterPro"/>
</dbReference>
<keyword evidence="15" id="KW-0547">Nucleotide-binding</keyword>
<keyword evidence="15" id="KW-0067">ATP-binding</keyword>
<dbReference type="EC" id="1.13.11.6" evidence="12"/>
<comment type="cofactor">
    <cofactor evidence="1">
        <name>Mg(2+)</name>
        <dbReference type="ChEBI" id="CHEBI:18420"/>
    </cofactor>
</comment>
<accession>A0A8H7SE00</accession>
<dbReference type="Pfam" id="PF06052">
    <property type="entry name" value="3-HAO"/>
    <property type="match status" value="1"/>
</dbReference>
<evidence type="ECO:0000256" key="6">
    <source>
        <dbReference type="ARBA" id="ARBA00022679"/>
    </source>
</evidence>
<dbReference type="HAMAP" id="MF_00825">
    <property type="entry name" value="3_HAO"/>
    <property type="match status" value="1"/>
</dbReference>
<evidence type="ECO:0000256" key="4">
    <source>
        <dbReference type="ARBA" id="ARBA00008142"/>
    </source>
</evidence>
<dbReference type="SUPFAM" id="SSF51182">
    <property type="entry name" value="RmlC-like cupins"/>
    <property type="match status" value="1"/>
</dbReference>
<dbReference type="NCBIfam" id="TIGR03037">
    <property type="entry name" value="anthran_nbaC"/>
    <property type="match status" value="1"/>
</dbReference>
<evidence type="ECO:0000256" key="11">
    <source>
        <dbReference type="ARBA" id="ARBA00023004"/>
    </source>
</evidence>
<name>A0A8H7SE00_9FUNG</name>
<dbReference type="GO" id="GO:0005524">
    <property type="term" value="F:ATP binding"/>
    <property type="evidence" value="ECO:0007669"/>
    <property type="project" value="UniProtKB-KW"/>
</dbReference>
<dbReference type="GO" id="GO:0019805">
    <property type="term" value="P:quinolinate biosynthetic process"/>
    <property type="evidence" value="ECO:0007669"/>
    <property type="project" value="UniProtKB-UniRule"/>
</dbReference>
<dbReference type="PANTHER" id="PTHR15497">
    <property type="entry name" value="3-HYDROXYANTHRANILATE 3,4-DIOXYGENASE"/>
    <property type="match status" value="1"/>
</dbReference>
<dbReference type="GO" id="GO:0034354">
    <property type="term" value="P:'de novo' NAD+ biosynthetic process from L-tryptophan"/>
    <property type="evidence" value="ECO:0007669"/>
    <property type="project" value="UniProtKB-UniRule"/>
</dbReference>
<evidence type="ECO:0000256" key="9">
    <source>
        <dbReference type="ARBA" id="ARBA00022964"/>
    </source>
</evidence>
<protein>
    <recommendedName>
        <fullName evidence="12">3-hydroxyanthranilate 3,4-dioxygenase</fullName>
        <ecNumber evidence="12">1.13.11.6</ecNumber>
    </recommendedName>
    <alternativeName>
        <fullName evidence="12">3-hydroxyanthranilate oxygenase</fullName>
        <shortName evidence="12">3-HAO</shortName>
    </alternativeName>
    <alternativeName>
        <fullName evidence="12">3-hydroxyanthranilic acid dioxygenase</fullName>
        <shortName evidence="12">HAD</shortName>
    </alternativeName>
    <alternativeName>
        <fullName evidence="12">Biosynthesis of nicotinic acid protein 1</fullName>
    </alternativeName>
</protein>
<keyword evidence="12" id="KW-0963">Cytoplasm</keyword>
<dbReference type="FunFam" id="3.30.70.141:FF:000002">
    <property type="entry name" value="Nucleoside diphosphate kinase"/>
    <property type="match status" value="1"/>
</dbReference>
<evidence type="ECO:0000256" key="10">
    <source>
        <dbReference type="ARBA" id="ARBA00023002"/>
    </source>
</evidence>
<dbReference type="GO" id="GO:0008198">
    <property type="term" value="F:ferrous iron binding"/>
    <property type="evidence" value="ECO:0007669"/>
    <property type="project" value="UniProtKB-UniRule"/>
</dbReference>
<dbReference type="InterPro" id="IPR011051">
    <property type="entry name" value="RmlC_Cupin_sf"/>
</dbReference>
<keyword evidence="9 12" id="KW-0223">Dioxygenase</keyword>
<comment type="similarity">
    <text evidence="4 13 14">Belongs to the NDK family.</text>
</comment>
<feature type="binding site" evidence="12">
    <location>
        <position position="97"/>
    </location>
    <ligand>
        <name>substrate</name>
    </ligand>
</feature>
<evidence type="ECO:0000256" key="5">
    <source>
        <dbReference type="ARBA" id="ARBA00022642"/>
    </source>
</evidence>
<dbReference type="Gene3D" id="3.30.70.141">
    <property type="entry name" value="Nucleoside diphosphate kinase-like domain"/>
    <property type="match status" value="1"/>
</dbReference>
<dbReference type="GO" id="GO:0006241">
    <property type="term" value="P:CTP biosynthetic process"/>
    <property type="evidence" value="ECO:0007669"/>
    <property type="project" value="InterPro"/>
</dbReference>
<comment type="catalytic activity">
    <reaction evidence="15">
        <text>a 2'-deoxyribonucleoside 5'-diphosphate + ATP = a 2'-deoxyribonucleoside 5'-triphosphate + ADP</text>
        <dbReference type="Rhea" id="RHEA:44640"/>
        <dbReference type="ChEBI" id="CHEBI:30616"/>
        <dbReference type="ChEBI" id="CHEBI:61560"/>
        <dbReference type="ChEBI" id="CHEBI:73316"/>
        <dbReference type="ChEBI" id="CHEBI:456216"/>
        <dbReference type="EC" id="2.7.4.6"/>
    </reaction>
</comment>
<gene>
    <name evidence="12" type="primary">BNA1</name>
    <name evidence="17" type="ORF">INT45_005047</name>
</gene>
<evidence type="ECO:0000256" key="2">
    <source>
        <dbReference type="ARBA" id="ARBA00001954"/>
    </source>
</evidence>
<dbReference type="AlphaFoldDB" id="A0A8H7SE00"/>
<dbReference type="NCBIfam" id="NF001908">
    <property type="entry name" value="PRK00668.1"/>
    <property type="match status" value="1"/>
</dbReference>